<sequence>MKTGNGSFWLDSTRGLAKQRPRLEGDLHCDIAVVGAGYTGLWTAYWLTQMDPSLRVAVLEQEYVGFGASGRNGGWISGKTVGVRRNLLSSSVDHGDLLAMERECHRAVGEIVDLMAAEGKEIDAHRGGWMQVARSESERERLRRHVEADREWGLTPDEVVLLGAEEAAERFRSPGVTGAMFSPFAASCNPAKLVYALAELCEDAGVEILENTRVESIRDGDCRTSRGHVHARNVVVAVEGYTPALPGLKRSILPMISSMVVTQPLTPAQWEEIGWNGYECVSGAQHVYFYSQRTSDGRIALGGRGRPYFWNSRTDDNGELDSATAEQLMQTLRGLFPSVPMAFEHAWRGVLGVPRDWSPFIDVDHNRRTVRAGGYAGQGVTAAFVAGRATAGLLAGGPAEQPNPAWIRKAPRNWEPEPLRWIGTRAVQTLYSLADDAERRRGGPATSLFGAVADKVAGR</sequence>
<dbReference type="Pfam" id="PF01266">
    <property type="entry name" value="DAO"/>
    <property type="match status" value="1"/>
</dbReference>
<name>A0ABN2WB21_9MICO</name>
<dbReference type="PANTHER" id="PTHR13847">
    <property type="entry name" value="SARCOSINE DEHYDROGENASE-RELATED"/>
    <property type="match status" value="1"/>
</dbReference>
<organism evidence="2 3">
    <name type="scientific">Brevibacterium salitolerans</name>
    <dbReference type="NCBI Taxonomy" id="1403566"/>
    <lineage>
        <taxon>Bacteria</taxon>
        <taxon>Bacillati</taxon>
        <taxon>Actinomycetota</taxon>
        <taxon>Actinomycetes</taxon>
        <taxon>Micrococcales</taxon>
        <taxon>Brevibacteriaceae</taxon>
        <taxon>Brevibacterium</taxon>
    </lineage>
</organism>
<gene>
    <name evidence="2" type="ORF">GCM10009823_02750</name>
</gene>
<feature type="domain" description="FAD dependent oxidoreductase" evidence="1">
    <location>
        <begin position="30"/>
        <end position="391"/>
    </location>
</feature>
<proteinExistence type="predicted"/>
<dbReference type="Gene3D" id="3.50.50.60">
    <property type="entry name" value="FAD/NAD(P)-binding domain"/>
    <property type="match status" value="1"/>
</dbReference>
<keyword evidence="3" id="KW-1185">Reference proteome</keyword>
<accession>A0ABN2WB21</accession>
<comment type="caution">
    <text evidence="2">The sequence shown here is derived from an EMBL/GenBank/DDBJ whole genome shotgun (WGS) entry which is preliminary data.</text>
</comment>
<dbReference type="RefSeq" id="WP_344334537.1">
    <property type="nucleotide sequence ID" value="NZ_BAAAPZ010000002.1"/>
</dbReference>
<dbReference type="InterPro" id="IPR006076">
    <property type="entry name" value="FAD-dep_OxRdtase"/>
</dbReference>
<protein>
    <submittedName>
        <fullName evidence="2">FAD-dependent oxidoreductase</fullName>
    </submittedName>
</protein>
<evidence type="ECO:0000259" key="1">
    <source>
        <dbReference type="Pfam" id="PF01266"/>
    </source>
</evidence>
<evidence type="ECO:0000313" key="3">
    <source>
        <dbReference type="Proteomes" id="UP001500984"/>
    </source>
</evidence>
<dbReference type="EMBL" id="BAAAPZ010000002">
    <property type="protein sequence ID" value="GAA2087974.1"/>
    <property type="molecule type" value="Genomic_DNA"/>
</dbReference>
<dbReference type="InterPro" id="IPR036188">
    <property type="entry name" value="FAD/NAD-bd_sf"/>
</dbReference>
<dbReference type="Gene3D" id="3.30.9.10">
    <property type="entry name" value="D-Amino Acid Oxidase, subunit A, domain 2"/>
    <property type="match status" value="1"/>
</dbReference>
<dbReference type="Proteomes" id="UP001500984">
    <property type="component" value="Unassembled WGS sequence"/>
</dbReference>
<evidence type="ECO:0000313" key="2">
    <source>
        <dbReference type="EMBL" id="GAA2087974.1"/>
    </source>
</evidence>
<reference evidence="2 3" key="1">
    <citation type="journal article" date="2019" name="Int. J. Syst. Evol. Microbiol.">
        <title>The Global Catalogue of Microorganisms (GCM) 10K type strain sequencing project: providing services to taxonomists for standard genome sequencing and annotation.</title>
        <authorList>
            <consortium name="The Broad Institute Genomics Platform"/>
            <consortium name="The Broad Institute Genome Sequencing Center for Infectious Disease"/>
            <person name="Wu L."/>
            <person name="Ma J."/>
        </authorList>
    </citation>
    <scope>NUCLEOTIDE SEQUENCE [LARGE SCALE GENOMIC DNA]</scope>
    <source>
        <strain evidence="2 3">JCM 15900</strain>
    </source>
</reference>
<dbReference type="PANTHER" id="PTHR13847:SF285">
    <property type="entry name" value="FAD DEPENDENT OXIDOREDUCTASE DOMAIN-CONTAINING PROTEIN"/>
    <property type="match status" value="1"/>
</dbReference>
<dbReference type="SUPFAM" id="SSF51905">
    <property type="entry name" value="FAD/NAD(P)-binding domain"/>
    <property type="match status" value="1"/>
</dbReference>